<reference evidence="2 3" key="1">
    <citation type="journal article" date="2018" name="Arch. Microbiol.">
        <title>Hymenobacter segetis sp. nov., isolated from soil.</title>
        <authorList>
            <person name="Ten L.N."/>
            <person name="Lim S.J."/>
            <person name="Kim B.O."/>
            <person name="Kang I.K."/>
            <person name="Jung H.Y."/>
        </authorList>
    </citation>
    <scope>NUCLEOTIDE SEQUENCE [LARGE SCALE GENOMIC DNA]</scope>
    <source>
        <strain evidence="2 3">S7-3-11</strain>
    </source>
</reference>
<dbReference type="RefSeq" id="WP_342301502.1">
    <property type="nucleotide sequence ID" value="NZ_JBCEVZ010000101.1"/>
</dbReference>
<sequence length="62" mass="6570">MSETAEKDAEQTPLPAPQPLLTDPPYSGGGDIHIGEGQEHHLPHEGTHQPTKPKPSGNPGQE</sequence>
<accession>A0ABU9M1C1</accession>
<protein>
    <submittedName>
        <fullName evidence="2">Uncharacterized protein</fullName>
    </submittedName>
</protein>
<keyword evidence="3" id="KW-1185">Reference proteome</keyword>
<feature type="compositionally biased region" description="Basic and acidic residues" evidence="1">
    <location>
        <begin position="33"/>
        <end position="47"/>
    </location>
</feature>
<gene>
    <name evidence="2" type="ORF">AAFH49_21685</name>
</gene>
<feature type="region of interest" description="Disordered" evidence="1">
    <location>
        <begin position="1"/>
        <end position="62"/>
    </location>
</feature>
<evidence type="ECO:0000313" key="3">
    <source>
        <dbReference type="Proteomes" id="UP001479606"/>
    </source>
</evidence>
<comment type="caution">
    <text evidence="2">The sequence shown here is derived from an EMBL/GenBank/DDBJ whole genome shotgun (WGS) entry which is preliminary data.</text>
</comment>
<dbReference type="EMBL" id="JBCEVZ010000101">
    <property type="protein sequence ID" value="MEL5996837.1"/>
    <property type="molecule type" value="Genomic_DNA"/>
</dbReference>
<evidence type="ECO:0000313" key="2">
    <source>
        <dbReference type="EMBL" id="MEL5996837.1"/>
    </source>
</evidence>
<evidence type="ECO:0000256" key="1">
    <source>
        <dbReference type="SAM" id="MobiDB-lite"/>
    </source>
</evidence>
<organism evidence="2 3">
    <name type="scientific">Hymenobacter segetis</name>
    <dbReference type="NCBI Taxonomy" id="2025509"/>
    <lineage>
        <taxon>Bacteria</taxon>
        <taxon>Pseudomonadati</taxon>
        <taxon>Bacteroidota</taxon>
        <taxon>Cytophagia</taxon>
        <taxon>Cytophagales</taxon>
        <taxon>Hymenobacteraceae</taxon>
        <taxon>Hymenobacter</taxon>
    </lineage>
</organism>
<proteinExistence type="predicted"/>
<dbReference type="Proteomes" id="UP001479606">
    <property type="component" value="Unassembled WGS sequence"/>
</dbReference>
<name>A0ABU9M1C1_9BACT</name>
<feature type="compositionally biased region" description="Basic and acidic residues" evidence="1">
    <location>
        <begin position="1"/>
        <end position="10"/>
    </location>
</feature>